<gene>
    <name evidence="10" type="ordered locus">HNE_2178</name>
</gene>
<keyword evidence="5 10" id="KW-0378">Hydrolase</keyword>
<comment type="cofactor">
    <cofactor evidence="1">
        <name>Ca(2+)</name>
        <dbReference type="ChEBI" id="CHEBI:29108"/>
    </cofactor>
</comment>
<dbReference type="STRING" id="228405.HNE_2178"/>
<accession>Q0C069</accession>
<dbReference type="PROSITE" id="PS00523">
    <property type="entry name" value="SULFATASE_1"/>
    <property type="match status" value="1"/>
</dbReference>
<name>Q0C069_HYPNA</name>
<dbReference type="Proteomes" id="UP000001959">
    <property type="component" value="Chromosome"/>
</dbReference>
<proteinExistence type="inferred from homology"/>
<evidence type="ECO:0000256" key="4">
    <source>
        <dbReference type="ARBA" id="ARBA00022729"/>
    </source>
</evidence>
<dbReference type="Gene3D" id="3.30.1120.10">
    <property type="match status" value="1"/>
</dbReference>
<dbReference type="InterPro" id="IPR017850">
    <property type="entry name" value="Alkaline_phosphatase_core_sf"/>
</dbReference>
<evidence type="ECO:0000256" key="1">
    <source>
        <dbReference type="ARBA" id="ARBA00001913"/>
    </source>
</evidence>
<evidence type="ECO:0000256" key="7">
    <source>
        <dbReference type="ARBA" id="ARBA00023180"/>
    </source>
</evidence>
<organism evidence="10 11">
    <name type="scientific">Hyphomonas neptunium (strain ATCC 15444)</name>
    <dbReference type="NCBI Taxonomy" id="228405"/>
    <lineage>
        <taxon>Bacteria</taxon>
        <taxon>Pseudomonadati</taxon>
        <taxon>Pseudomonadota</taxon>
        <taxon>Alphaproteobacteria</taxon>
        <taxon>Hyphomonadales</taxon>
        <taxon>Hyphomonadaceae</taxon>
        <taxon>Hyphomonas</taxon>
    </lineage>
</organism>
<dbReference type="EC" id="3.1.6.-" evidence="10"/>
<dbReference type="Pfam" id="PF00884">
    <property type="entry name" value="Sulfatase"/>
    <property type="match status" value="1"/>
</dbReference>
<evidence type="ECO:0000256" key="8">
    <source>
        <dbReference type="SAM" id="MobiDB-lite"/>
    </source>
</evidence>
<feature type="compositionally biased region" description="Basic and acidic residues" evidence="8">
    <location>
        <begin position="487"/>
        <end position="497"/>
    </location>
</feature>
<evidence type="ECO:0000313" key="10">
    <source>
        <dbReference type="EMBL" id="ABI77023.1"/>
    </source>
</evidence>
<dbReference type="Gene3D" id="3.40.720.10">
    <property type="entry name" value="Alkaline Phosphatase, subunit A"/>
    <property type="match status" value="1"/>
</dbReference>
<evidence type="ECO:0000256" key="3">
    <source>
        <dbReference type="ARBA" id="ARBA00022723"/>
    </source>
</evidence>
<dbReference type="GO" id="GO:0046872">
    <property type="term" value="F:metal ion binding"/>
    <property type="evidence" value="ECO:0007669"/>
    <property type="project" value="UniProtKB-KW"/>
</dbReference>
<dbReference type="AlphaFoldDB" id="Q0C069"/>
<dbReference type="KEGG" id="hne:HNE_2178"/>
<dbReference type="FunFam" id="3.40.720.10:FF:000023">
    <property type="entry name" value="Arylsulfatase A"/>
    <property type="match status" value="1"/>
</dbReference>
<dbReference type="EMBL" id="CP000158">
    <property type="protein sequence ID" value="ABI77023.1"/>
    <property type="molecule type" value="Genomic_DNA"/>
</dbReference>
<evidence type="ECO:0000256" key="6">
    <source>
        <dbReference type="ARBA" id="ARBA00022837"/>
    </source>
</evidence>
<protein>
    <submittedName>
        <fullName evidence="10">Sulfatase family protein</fullName>
        <ecNumber evidence="10">3.1.6.-</ecNumber>
    </submittedName>
</protein>
<evidence type="ECO:0000313" key="11">
    <source>
        <dbReference type="Proteomes" id="UP000001959"/>
    </source>
</evidence>
<evidence type="ECO:0000256" key="2">
    <source>
        <dbReference type="ARBA" id="ARBA00008779"/>
    </source>
</evidence>
<feature type="domain" description="Sulfatase N-terminal" evidence="9">
    <location>
        <begin position="46"/>
        <end position="373"/>
    </location>
</feature>
<sequence length="505" mass="55505">MRTLLLQTFGKGALLSLTFVLPGCVQPPPPAPDSVAEKEAAASEQPNIVLIFVDDMGYADIGSFGSPIARTPNLDRLAMEGQKWTSFYAPAPVCTPSRAGLMTGRLAVRSGMAGLVQARHVLFPTSTGGLPQSEVTIAELLQQEGYVSAAFGKWHMGHLPEFLPTSHGFQSYFGIPYSNDMNMPGGGETPWSIDLFFEPPNIQNWDVPLMQDEEIIERPADQFTLTQRYTERAIEFMETSHAEGQPFFLYLAHNMPHTPLFTSEGFTGVSAGGAYGDVIEELDWSVGEIVDALKDMKIEKNTLVIFTSDNGPWLAMKTHSGSAGMLRDGKGTTWEGGMRVPAIFWWPGQIAPRTVTDLGSALDLMPTFAAISGARLPEDRVYDGFDLSPALFSEGSSPRETLYYYRFTDVFAVRKGKYKAHFSTYGAFGGSGRTELETPELYDIEADPSEQFNIAAQHPEIVMELKVLAEKQAASVEPVENQLERYPPGEKRGEEGTRPWTADSE</sequence>
<dbReference type="eggNOG" id="COG3119">
    <property type="taxonomic scope" value="Bacteria"/>
</dbReference>
<keyword evidence="11" id="KW-1185">Reference proteome</keyword>
<dbReference type="Pfam" id="PF14707">
    <property type="entry name" value="Sulfatase_C"/>
    <property type="match status" value="1"/>
</dbReference>
<evidence type="ECO:0000259" key="9">
    <source>
        <dbReference type="Pfam" id="PF00884"/>
    </source>
</evidence>
<dbReference type="PANTHER" id="PTHR42693">
    <property type="entry name" value="ARYLSULFATASE FAMILY MEMBER"/>
    <property type="match status" value="1"/>
</dbReference>
<comment type="similarity">
    <text evidence="2">Belongs to the sulfatase family.</text>
</comment>
<keyword evidence="3" id="KW-0479">Metal-binding</keyword>
<keyword evidence="7" id="KW-0325">Glycoprotein</keyword>
<dbReference type="PANTHER" id="PTHR42693:SF33">
    <property type="entry name" value="ARYLSULFATASE"/>
    <property type="match status" value="1"/>
</dbReference>
<dbReference type="InterPro" id="IPR050738">
    <property type="entry name" value="Sulfatase"/>
</dbReference>
<dbReference type="CDD" id="cd16026">
    <property type="entry name" value="GALNS_like"/>
    <property type="match status" value="1"/>
</dbReference>
<dbReference type="RefSeq" id="WP_011647172.1">
    <property type="nucleotide sequence ID" value="NC_008358.1"/>
</dbReference>
<reference evidence="10 11" key="1">
    <citation type="journal article" date="2006" name="J. Bacteriol.">
        <title>Comparative genomic evidence for a close relationship between the dimorphic prosthecate bacteria Hyphomonas neptunium and Caulobacter crescentus.</title>
        <authorList>
            <person name="Badger J.H."/>
            <person name="Hoover T.R."/>
            <person name="Brun Y.V."/>
            <person name="Weiner R.M."/>
            <person name="Laub M.T."/>
            <person name="Alexandre G."/>
            <person name="Mrazek J."/>
            <person name="Ren Q."/>
            <person name="Paulsen I.T."/>
            <person name="Nelson K.E."/>
            <person name="Khouri H.M."/>
            <person name="Radune D."/>
            <person name="Sosa J."/>
            <person name="Dodson R.J."/>
            <person name="Sullivan S.A."/>
            <person name="Rosovitz M.J."/>
            <person name="Madupu R."/>
            <person name="Brinkac L.M."/>
            <person name="Durkin A.S."/>
            <person name="Daugherty S.C."/>
            <person name="Kothari S.P."/>
            <person name="Giglio M.G."/>
            <person name="Zhou L."/>
            <person name="Haft D.H."/>
            <person name="Selengut J.D."/>
            <person name="Davidsen T.M."/>
            <person name="Yang Q."/>
            <person name="Zafar N."/>
            <person name="Ward N.L."/>
        </authorList>
    </citation>
    <scope>NUCLEOTIDE SEQUENCE [LARGE SCALE GENOMIC DNA]</scope>
    <source>
        <strain evidence="10 11">ATCC 15444</strain>
    </source>
</reference>
<dbReference type="HOGENOM" id="CLU_006332_10_4_5"/>
<evidence type="ECO:0000256" key="5">
    <source>
        <dbReference type="ARBA" id="ARBA00022801"/>
    </source>
</evidence>
<dbReference type="InterPro" id="IPR000917">
    <property type="entry name" value="Sulfatase_N"/>
</dbReference>
<dbReference type="SUPFAM" id="SSF53649">
    <property type="entry name" value="Alkaline phosphatase-like"/>
    <property type="match status" value="1"/>
</dbReference>
<dbReference type="InterPro" id="IPR024607">
    <property type="entry name" value="Sulfatase_CS"/>
</dbReference>
<keyword evidence="6" id="KW-0106">Calcium</keyword>
<keyword evidence="4" id="KW-0732">Signal</keyword>
<dbReference type="GO" id="GO:0004065">
    <property type="term" value="F:arylsulfatase activity"/>
    <property type="evidence" value="ECO:0007669"/>
    <property type="project" value="TreeGrafter"/>
</dbReference>
<feature type="region of interest" description="Disordered" evidence="8">
    <location>
        <begin position="474"/>
        <end position="505"/>
    </location>
</feature>